<protein>
    <submittedName>
        <fullName evidence="3">Membrane attack complex component/perforin (MACPF) domain protein</fullName>
    </submittedName>
</protein>
<dbReference type="InterPro" id="IPR020864">
    <property type="entry name" value="MACPF"/>
</dbReference>
<reference evidence="3 4" key="1">
    <citation type="journal article" date="2016" name="Genome Biol. Evol.">
        <title>Divergent and convergent evolution of fungal pathogenicity.</title>
        <authorList>
            <person name="Shang Y."/>
            <person name="Xiao G."/>
            <person name="Zheng P."/>
            <person name="Cen K."/>
            <person name="Zhan S."/>
            <person name="Wang C."/>
        </authorList>
    </citation>
    <scope>NUCLEOTIDE SEQUENCE [LARGE SCALE GENOMIC DNA]</scope>
    <source>
        <strain evidence="3 4">RCEF 2490</strain>
    </source>
</reference>
<organism evidence="3 4">
    <name type="scientific">Moelleriella libera RCEF 2490</name>
    <dbReference type="NCBI Taxonomy" id="1081109"/>
    <lineage>
        <taxon>Eukaryota</taxon>
        <taxon>Fungi</taxon>
        <taxon>Dikarya</taxon>
        <taxon>Ascomycota</taxon>
        <taxon>Pezizomycotina</taxon>
        <taxon>Sordariomycetes</taxon>
        <taxon>Hypocreomycetidae</taxon>
        <taxon>Hypocreales</taxon>
        <taxon>Clavicipitaceae</taxon>
        <taxon>Moelleriella</taxon>
    </lineage>
</organism>
<dbReference type="Pfam" id="PF01823">
    <property type="entry name" value="MACPF"/>
    <property type="match status" value="1"/>
</dbReference>
<dbReference type="Proteomes" id="UP000078544">
    <property type="component" value="Unassembled WGS sequence"/>
</dbReference>
<feature type="region of interest" description="Disordered" evidence="1">
    <location>
        <begin position="410"/>
        <end position="430"/>
    </location>
</feature>
<gene>
    <name evidence="3" type="ORF">AAL_08320</name>
</gene>
<accession>A0A162I249</accession>
<comment type="caution">
    <text evidence="3">The sequence shown here is derived from an EMBL/GenBank/DDBJ whole genome shotgun (WGS) entry which is preliminary data.</text>
</comment>
<evidence type="ECO:0000313" key="4">
    <source>
        <dbReference type="Proteomes" id="UP000078544"/>
    </source>
</evidence>
<keyword evidence="4" id="KW-1185">Reference proteome</keyword>
<dbReference type="EMBL" id="AZGY01000035">
    <property type="protein sequence ID" value="KZZ87653.1"/>
    <property type="molecule type" value="Genomic_DNA"/>
</dbReference>
<feature type="compositionally biased region" description="Low complexity" evidence="1">
    <location>
        <begin position="416"/>
        <end position="430"/>
    </location>
</feature>
<name>A0A162I249_9HYPO</name>
<dbReference type="OrthoDB" id="2562973at2759"/>
<sequence length="718" mass="78480">MGFLDQLKDAGADAASDMKKILTKDDFQRALIRFTNGMVEHPAYALQLLKTDIDDETLSDLRANIAGLTGSIEISNFPFCTKDGFIVQDATLVQDYLTIDIGINPKEAKTLPIYMRDAKIAGRHVSVADEAISAVMPADKLAQLKLTVNEEAFKHITGTAAKYVPELEQRDWAIISDSNALCYGLRVIRVKGQDGDDTSRGTPIGVERARRAAFRLRKRAIWSDSIPSSSIEGVKMDLRIPDYIIDDKSYVSIYETETEMQVSMAASSFSETDVSAAGSVSFGMFSGSASMSFAAESSKATSSSSGSKSKKVTIAYNFPRVTLFLDSRSLELAPDFEQALRDAQTEQDLYKVQDMYGEFFSSRVQLGGRLFATEDAESSESSSSASQIKAMKVAAAASLGGWGVSVGVSGGHAESEAGQGAQAEGSASKSLTWQANGGDTLLANRPAEWSPTVAYHWNWRVTKQDHIANILDVASQIYGMGWLPEHAKKWGVEVDPDALDSNRFISRPASDRPASFQLHVKTTFGDKRYLQAWPASSRTLVPAAEYWNKNAGEGDPKVPYGGELRDRGLMRLSSKHEPGSLTQRVFEAEDMDGAVVSDVMYNTKYRLVTHARDSKLYLDTYSDSGLRYVHAYPTRSETVFVSLVDPNDDSDTVKEVPHGSQVVLRTWSAEDLVTTLGDVTAMGVSNDSPTAQTGFIFTTKSKLMKQFKPLALVLSYGE</sequence>
<feature type="domain" description="MACPF" evidence="2">
    <location>
        <begin position="286"/>
        <end position="455"/>
    </location>
</feature>
<evidence type="ECO:0000313" key="3">
    <source>
        <dbReference type="EMBL" id="KZZ87653.1"/>
    </source>
</evidence>
<dbReference type="AlphaFoldDB" id="A0A162I249"/>
<evidence type="ECO:0000256" key="1">
    <source>
        <dbReference type="SAM" id="MobiDB-lite"/>
    </source>
</evidence>
<evidence type="ECO:0000259" key="2">
    <source>
        <dbReference type="Pfam" id="PF01823"/>
    </source>
</evidence>
<dbReference type="STRING" id="1081109.A0A162I249"/>
<proteinExistence type="predicted"/>